<dbReference type="OrthoDB" id="10025998at2759"/>
<keyword evidence="2" id="KW-0472">Membrane</keyword>
<feature type="region of interest" description="Disordered" evidence="1">
    <location>
        <begin position="374"/>
        <end position="424"/>
    </location>
</feature>
<dbReference type="InterPro" id="IPR043729">
    <property type="entry name" value="DUF5672"/>
</dbReference>
<evidence type="ECO:0000313" key="4">
    <source>
        <dbReference type="EMBL" id="PSR76773.1"/>
    </source>
</evidence>
<evidence type="ECO:0000313" key="5">
    <source>
        <dbReference type="Proteomes" id="UP000241462"/>
    </source>
</evidence>
<dbReference type="InParanoid" id="A0A2T2ZU20"/>
<feature type="region of interest" description="Disordered" evidence="1">
    <location>
        <begin position="233"/>
        <end position="253"/>
    </location>
</feature>
<organism evidence="4 5">
    <name type="scientific">Coniella lustricola</name>
    <dbReference type="NCBI Taxonomy" id="2025994"/>
    <lineage>
        <taxon>Eukaryota</taxon>
        <taxon>Fungi</taxon>
        <taxon>Dikarya</taxon>
        <taxon>Ascomycota</taxon>
        <taxon>Pezizomycotina</taxon>
        <taxon>Sordariomycetes</taxon>
        <taxon>Sordariomycetidae</taxon>
        <taxon>Diaporthales</taxon>
        <taxon>Schizoparmaceae</taxon>
        <taxon>Coniella</taxon>
    </lineage>
</organism>
<feature type="compositionally biased region" description="Low complexity" evidence="1">
    <location>
        <begin position="238"/>
        <end position="251"/>
    </location>
</feature>
<dbReference type="AlphaFoldDB" id="A0A2T2ZU20"/>
<accession>A0A2T2ZU20</accession>
<gene>
    <name evidence="4" type="ORF">BD289DRAFT_486756</name>
</gene>
<feature type="region of interest" description="Disordered" evidence="1">
    <location>
        <begin position="56"/>
        <end position="117"/>
    </location>
</feature>
<keyword evidence="5" id="KW-1185">Reference proteome</keyword>
<dbReference type="Pfam" id="PF18922">
    <property type="entry name" value="DUF5672"/>
    <property type="match status" value="1"/>
</dbReference>
<feature type="compositionally biased region" description="Polar residues" evidence="1">
    <location>
        <begin position="90"/>
        <end position="114"/>
    </location>
</feature>
<keyword evidence="2" id="KW-1133">Transmembrane helix</keyword>
<proteinExistence type="predicted"/>
<name>A0A2T2ZU20_9PEZI</name>
<feature type="transmembrane region" description="Helical" evidence="2">
    <location>
        <begin position="16"/>
        <end position="36"/>
    </location>
</feature>
<dbReference type="EMBL" id="KZ678694">
    <property type="protein sequence ID" value="PSR76773.1"/>
    <property type="molecule type" value="Genomic_DNA"/>
</dbReference>
<sequence>MLLRPSSTSTSTNKNVRAVCIAGLMLSSMAVVVWYLRDTLPAGYVRATLAATPGLPFADRPAAEDHQRQPFSPPGPQQQPPPQKEPQRPFLTSTINSTITPSHANADPNTTTNPLLARLPTTETTWHTRLRHELTADPATNLTAVPSPFDLLNRTRVALLMEDRPLPYLVPLLLHFMAVVPPEWSFRFLGSEDSVAMLARNPMIARYVAGHKLFLDLVPIHFEHGNGAEGKAYNGTGTSTSSSSSSSSSSSDAGSIADYDSVNHLLTRSWLYASYLWPAEWVFYFQDDSMICSGSQRTLNDFVDEDWSFLGVSAEGYEMPHALGGGFSLRKVPHLVRLLEMYPFEKWSAEGYHPSEDYYFSVALGRMSARESAGLSAEAGSGRRDGTEAAGEEEQEKEEEADSLGNSTSRAVRKRWSKRGGGWAKQPNGYQAIRFGAVVEFPSDPDEMPLGFHPFATNGMFRGAEADEMLKRAHAYCPELAIVTVGRWECQCRPNLMIPGEVSA</sequence>
<keyword evidence="2" id="KW-0812">Transmembrane</keyword>
<evidence type="ECO:0000256" key="1">
    <source>
        <dbReference type="SAM" id="MobiDB-lite"/>
    </source>
</evidence>
<feature type="domain" description="DUF5672" evidence="3">
    <location>
        <begin position="256"/>
        <end position="367"/>
    </location>
</feature>
<feature type="compositionally biased region" description="Acidic residues" evidence="1">
    <location>
        <begin position="390"/>
        <end position="402"/>
    </location>
</feature>
<protein>
    <recommendedName>
        <fullName evidence="3">DUF5672 domain-containing protein</fullName>
    </recommendedName>
</protein>
<evidence type="ECO:0000256" key="2">
    <source>
        <dbReference type="SAM" id="Phobius"/>
    </source>
</evidence>
<reference evidence="4 5" key="1">
    <citation type="journal article" date="2018" name="Mycol. Prog.">
        <title>Coniella lustricola, a new species from submerged detritus.</title>
        <authorList>
            <person name="Raudabaugh D.B."/>
            <person name="Iturriaga T."/>
            <person name="Carver A."/>
            <person name="Mondo S."/>
            <person name="Pangilinan J."/>
            <person name="Lipzen A."/>
            <person name="He G."/>
            <person name="Amirebrahimi M."/>
            <person name="Grigoriev I.V."/>
            <person name="Miller A.N."/>
        </authorList>
    </citation>
    <scope>NUCLEOTIDE SEQUENCE [LARGE SCALE GENOMIC DNA]</scope>
    <source>
        <strain evidence="4 5">B22-T-1</strain>
    </source>
</reference>
<dbReference type="Proteomes" id="UP000241462">
    <property type="component" value="Unassembled WGS sequence"/>
</dbReference>
<feature type="compositionally biased region" description="Pro residues" evidence="1">
    <location>
        <begin position="71"/>
        <end position="84"/>
    </location>
</feature>
<evidence type="ECO:0000259" key="3">
    <source>
        <dbReference type="Pfam" id="PF18922"/>
    </source>
</evidence>